<protein>
    <submittedName>
        <fullName evidence="4">Unnamed protein product</fullName>
    </submittedName>
</protein>
<keyword evidence="5" id="KW-1185">Reference proteome</keyword>
<keyword evidence="1" id="KW-0479">Metal-binding</keyword>
<organism evidence="4 5">
    <name type="scientific">Phytophthora fragariaefolia</name>
    <dbReference type="NCBI Taxonomy" id="1490495"/>
    <lineage>
        <taxon>Eukaryota</taxon>
        <taxon>Sar</taxon>
        <taxon>Stramenopiles</taxon>
        <taxon>Oomycota</taxon>
        <taxon>Peronosporomycetes</taxon>
        <taxon>Peronosporales</taxon>
        <taxon>Peronosporaceae</taxon>
        <taxon>Phytophthora</taxon>
    </lineage>
</organism>
<gene>
    <name evidence="4" type="ORF">Pfra01_000531400</name>
</gene>
<dbReference type="EMBL" id="BSXT01000428">
    <property type="protein sequence ID" value="GMF27142.1"/>
    <property type="molecule type" value="Genomic_DNA"/>
</dbReference>
<comment type="caution">
    <text evidence="4">The sequence shown here is derived from an EMBL/GenBank/DDBJ whole genome shotgun (WGS) entry which is preliminary data.</text>
</comment>
<feature type="region of interest" description="Disordered" evidence="2">
    <location>
        <begin position="273"/>
        <end position="320"/>
    </location>
</feature>
<dbReference type="AlphaFoldDB" id="A0A9W6X1P3"/>
<name>A0A9W6X1P3_9STRA</name>
<evidence type="ECO:0000256" key="2">
    <source>
        <dbReference type="SAM" id="MobiDB-lite"/>
    </source>
</evidence>
<dbReference type="OrthoDB" id="128552at2759"/>
<dbReference type="GO" id="GO:0008270">
    <property type="term" value="F:zinc ion binding"/>
    <property type="evidence" value="ECO:0007669"/>
    <property type="project" value="UniProtKB-KW"/>
</dbReference>
<accession>A0A9W6X1P3</accession>
<feature type="domain" description="SWIM-type" evidence="3">
    <location>
        <begin position="78"/>
        <end position="110"/>
    </location>
</feature>
<evidence type="ECO:0000259" key="3">
    <source>
        <dbReference type="PROSITE" id="PS50966"/>
    </source>
</evidence>
<dbReference type="Proteomes" id="UP001165121">
    <property type="component" value="Unassembled WGS sequence"/>
</dbReference>
<proteinExistence type="predicted"/>
<evidence type="ECO:0000313" key="5">
    <source>
        <dbReference type="Proteomes" id="UP001165121"/>
    </source>
</evidence>
<keyword evidence="1" id="KW-0863">Zinc-finger</keyword>
<feature type="compositionally biased region" description="Polar residues" evidence="2">
    <location>
        <begin position="251"/>
        <end position="264"/>
    </location>
</feature>
<keyword evidence="1" id="KW-0862">Zinc</keyword>
<feature type="compositionally biased region" description="Low complexity" evidence="2">
    <location>
        <begin position="273"/>
        <end position="283"/>
    </location>
</feature>
<sequence>MKSYGTVALKEVGVYINSEYDEVMNALLNTVSRYAVDLVKQQYDFALLSTTEYRSYPMGPHVMMQYATGKTDDIREEYLLNPQEWTCSCIFRVTRLLPCRHIIYYRKISSCSKLVPENVFHPRWLIKNYKKLRRNCVEDADISFEIRTVSKSTALRPTPQNDKFNDLLSIGRQIADVGSTWGTSAHNNLHCTHSRSVAWRPELDKNPSIDDEVTAQEENITRTHVMIPYGRAVNVSKVDSVDHHLKDSDKASSNSDEQSATSAQSQNWLLNAAQATTTSSQSQKAPDWKIAPSKKRSGRSKVKKKSRKEAHMTVSTGLHC</sequence>
<evidence type="ECO:0000256" key="1">
    <source>
        <dbReference type="PROSITE-ProRule" id="PRU00325"/>
    </source>
</evidence>
<feature type="region of interest" description="Disordered" evidence="2">
    <location>
        <begin position="245"/>
        <end position="264"/>
    </location>
</feature>
<evidence type="ECO:0000313" key="4">
    <source>
        <dbReference type="EMBL" id="GMF27142.1"/>
    </source>
</evidence>
<feature type="compositionally biased region" description="Basic residues" evidence="2">
    <location>
        <begin position="292"/>
        <end position="308"/>
    </location>
</feature>
<reference evidence="4" key="1">
    <citation type="submission" date="2023-04" db="EMBL/GenBank/DDBJ databases">
        <title>Phytophthora fragariaefolia NBRC 109709.</title>
        <authorList>
            <person name="Ichikawa N."/>
            <person name="Sato H."/>
            <person name="Tonouchi N."/>
        </authorList>
    </citation>
    <scope>NUCLEOTIDE SEQUENCE</scope>
    <source>
        <strain evidence="4">NBRC 109709</strain>
    </source>
</reference>
<dbReference type="InterPro" id="IPR007527">
    <property type="entry name" value="Znf_SWIM"/>
</dbReference>
<dbReference type="PROSITE" id="PS50966">
    <property type="entry name" value="ZF_SWIM"/>
    <property type="match status" value="1"/>
</dbReference>